<feature type="transmembrane region" description="Helical" evidence="1">
    <location>
        <begin position="41"/>
        <end position="60"/>
    </location>
</feature>
<accession>A0A368NDE4</accession>
<dbReference type="AlphaFoldDB" id="A0A368NDE4"/>
<protein>
    <recommendedName>
        <fullName evidence="4">Amino acid permease</fullName>
    </recommendedName>
</protein>
<comment type="caution">
    <text evidence="2">The sequence shown here is derived from an EMBL/GenBank/DDBJ whole genome shotgun (WGS) entry which is preliminary data.</text>
</comment>
<gene>
    <name evidence="2" type="ORF">DU504_08465</name>
</gene>
<feature type="transmembrane region" description="Helical" evidence="1">
    <location>
        <begin position="12"/>
        <end position="35"/>
    </location>
</feature>
<organism evidence="2 3">
    <name type="scientific">Haloplanus salinus</name>
    <dbReference type="NCBI Taxonomy" id="1126245"/>
    <lineage>
        <taxon>Archaea</taxon>
        <taxon>Methanobacteriati</taxon>
        <taxon>Methanobacteriota</taxon>
        <taxon>Stenosarchaea group</taxon>
        <taxon>Halobacteria</taxon>
        <taxon>Halobacteriales</taxon>
        <taxon>Haloferacaceae</taxon>
        <taxon>Haloplanus</taxon>
    </lineage>
</organism>
<dbReference type="Gene3D" id="1.20.1740.10">
    <property type="entry name" value="Amino acid/polyamine transporter I"/>
    <property type="match status" value="1"/>
</dbReference>
<evidence type="ECO:0000313" key="2">
    <source>
        <dbReference type="EMBL" id="RCU47329.1"/>
    </source>
</evidence>
<dbReference type="EMBL" id="QPHM01000001">
    <property type="protein sequence ID" value="RCU47329.1"/>
    <property type="molecule type" value="Genomic_DNA"/>
</dbReference>
<evidence type="ECO:0000256" key="1">
    <source>
        <dbReference type="SAM" id="Phobius"/>
    </source>
</evidence>
<keyword evidence="1" id="KW-1133">Transmembrane helix</keyword>
<dbReference type="RefSeq" id="WP_114448891.1">
    <property type="nucleotide sequence ID" value="NZ_QPHM01000001.1"/>
</dbReference>
<dbReference type="OrthoDB" id="43026at2157"/>
<evidence type="ECO:0008006" key="4">
    <source>
        <dbReference type="Google" id="ProtNLM"/>
    </source>
</evidence>
<keyword evidence="1" id="KW-0812">Transmembrane</keyword>
<reference evidence="2 3" key="1">
    <citation type="submission" date="2018-07" db="EMBL/GenBank/DDBJ databases">
        <title>Genome sequences of Haloplanus salinus JCM 18368T.</title>
        <authorList>
            <person name="Kim Y.B."/>
            <person name="Roh S.W."/>
        </authorList>
    </citation>
    <scope>NUCLEOTIDE SEQUENCE [LARGE SCALE GENOMIC DNA]</scope>
    <source>
        <strain evidence="2 3">JCM 18368</strain>
    </source>
</reference>
<dbReference type="Proteomes" id="UP000252189">
    <property type="component" value="Unassembled WGS sequence"/>
</dbReference>
<proteinExistence type="predicted"/>
<keyword evidence="3" id="KW-1185">Reference proteome</keyword>
<sequence>MVEHRRTLDFKIAFVIGLGTMIAAGIFSLSGTAVAAIGRSAVVAFVLAAVVAGLTAASYLRSGSPRCRPASDGTLTEPPRTAVGCVDGCHDRRLPGAVWGSSSD</sequence>
<keyword evidence="1" id="KW-0472">Membrane</keyword>
<name>A0A368NDE4_9EURY</name>
<evidence type="ECO:0000313" key="3">
    <source>
        <dbReference type="Proteomes" id="UP000252189"/>
    </source>
</evidence>